<sequence>MKIVLRSHTLSRSELEAGLSLSRAFFPEAQIEVEDLSGENNAAGCGVGIIHIDIHYPDTPWQIEGSFRGLSCGTKLGSGKSSVILNEEQIKFILSHPYAGKEDKRKFLLKRGLLSLLAQVTGHTPPWGILTGIRPSKILHRLKEAGYSSEERAASLGEVYAIREDKSQLLQEVVDIQQPFLEDMKSHPQDVAVYIGIPFCPTRCSYCSFPAYSLKQGREPLEHYLQGLGEEIRTAGAWMKAGGLTADSLYLGGGTPTILTIREMEGLIALMMTHIPHREAGEFTVEAGRPDTLSEGKLLALRASGVNRLSVNPQTMHNRTLQRIGRAHTVEDIIKAYELAREIPGWVINMDLIMGLPGEGAKDIQETLERIRALEPDNLTVHALAIKRGSKEHEQGSTQNLGRELEGMQEDIMAAVRSMGMEPYYLYRQKHIAGNLENIGFAKPGLACRYNIGIMEERQTVIGLGAGASSKIVDPRDFSLVSFHHPANWQVYLKRWRETQRKREEAEKSLAKHLHPLY</sequence>
<dbReference type="EMBL" id="LOCK01000061">
    <property type="protein sequence ID" value="KTE89720.1"/>
    <property type="molecule type" value="Genomic_DNA"/>
</dbReference>
<dbReference type="PATRIC" id="fig|49338.4.peg.2846"/>
<evidence type="ECO:0000313" key="4">
    <source>
        <dbReference type="Proteomes" id="UP000054623"/>
    </source>
</evidence>
<feature type="domain" description="Radical SAM core" evidence="1">
    <location>
        <begin position="185"/>
        <end position="422"/>
    </location>
</feature>
<dbReference type="InterPro" id="IPR007197">
    <property type="entry name" value="rSAM"/>
</dbReference>
<dbReference type="Gene3D" id="3.80.30.20">
    <property type="entry name" value="tm_1862 like domain"/>
    <property type="match status" value="1"/>
</dbReference>
<dbReference type="PANTHER" id="PTHR13932">
    <property type="entry name" value="COPROPORPHYRINIGEN III OXIDASE"/>
    <property type="match status" value="1"/>
</dbReference>
<gene>
    <name evidence="3" type="ORF">AT727_10240</name>
    <name evidence="2" type="ORF">DPCES_2650</name>
</gene>
<dbReference type="AlphaFoldDB" id="A0A098B2E5"/>
<dbReference type="SFLD" id="SFLDG01082">
    <property type="entry name" value="B12-binding_domain_containing"/>
    <property type="match status" value="1"/>
</dbReference>
<dbReference type="OMA" id="GQESIYN"/>
<reference evidence="3 4" key="2">
    <citation type="submission" date="2015-12" db="EMBL/GenBank/DDBJ databases">
        <title>Draft Genome Sequence of Desulfitobacterium hafniense Strain DH, a Sulfate-reducing Bacterium Isolated from Paddy Soils.</title>
        <authorList>
            <person name="Bao P."/>
            <person name="Zhang X."/>
            <person name="Li G."/>
        </authorList>
    </citation>
    <scope>NUCLEOTIDE SEQUENCE [LARGE SCALE GENOMIC DNA]</scope>
    <source>
        <strain evidence="3 4">DH</strain>
    </source>
</reference>
<dbReference type="GO" id="GO:0005737">
    <property type="term" value="C:cytoplasm"/>
    <property type="evidence" value="ECO:0007669"/>
    <property type="project" value="TreeGrafter"/>
</dbReference>
<name>A0A098B2E5_DESHA</name>
<dbReference type="CDD" id="cd01335">
    <property type="entry name" value="Radical_SAM"/>
    <property type="match status" value="1"/>
</dbReference>
<dbReference type="NCBIfam" id="NF006066">
    <property type="entry name" value="PRK08207.2-5"/>
    <property type="match status" value="1"/>
</dbReference>
<dbReference type="PANTHER" id="PTHR13932:SF1">
    <property type="entry name" value="OXYGEN-INDEPENDENT COPROPORPHYRINOGEN-III OXIDASE-LIKE PROTEIN HEMZ"/>
    <property type="match status" value="1"/>
</dbReference>
<dbReference type="SFLD" id="SFLDF00310">
    <property type="entry name" value="oxygen-independent_coproporphy"/>
    <property type="match status" value="1"/>
</dbReference>
<dbReference type="GO" id="GO:0006779">
    <property type="term" value="P:porphyrin-containing compound biosynthetic process"/>
    <property type="evidence" value="ECO:0007669"/>
    <property type="project" value="TreeGrafter"/>
</dbReference>
<dbReference type="SFLD" id="SFLDG01065">
    <property type="entry name" value="anaerobic_coproporphyrinogen-I"/>
    <property type="match status" value="1"/>
</dbReference>
<accession>A0A098B2E5</accession>
<organism evidence="2">
    <name type="scientific">Desulfitobacterium hafniense</name>
    <name type="common">Desulfitobacterium frappieri</name>
    <dbReference type="NCBI Taxonomy" id="49338"/>
    <lineage>
        <taxon>Bacteria</taxon>
        <taxon>Bacillati</taxon>
        <taxon>Bacillota</taxon>
        <taxon>Clostridia</taxon>
        <taxon>Eubacteriales</taxon>
        <taxon>Desulfitobacteriaceae</taxon>
        <taxon>Desulfitobacterium</taxon>
    </lineage>
</organism>
<dbReference type="Proteomes" id="UP000054623">
    <property type="component" value="Unassembled WGS sequence"/>
</dbReference>
<dbReference type="InterPro" id="IPR034505">
    <property type="entry name" value="Coproporphyrinogen-III_oxidase"/>
</dbReference>
<dbReference type="EC" id="1.3.98.3" evidence="2"/>
<dbReference type="SMART" id="SM00729">
    <property type="entry name" value="Elp3"/>
    <property type="match status" value="1"/>
</dbReference>
<dbReference type="SFLD" id="SFLDS00029">
    <property type="entry name" value="Radical_SAM"/>
    <property type="match status" value="1"/>
</dbReference>
<dbReference type="Pfam" id="PF04055">
    <property type="entry name" value="Radical_SAM"/>
    <property type="match status" value="1"/>
</dbReference>
<dbReference type="InterPro" id="IPR023995">
    <property type="entry name" value="HemZ"/>
</dbReference>
<dbReference type="InterPro" id="IPR023404">
    <property type="entry name" value="rSAM_horseshoe"/>
</dbReference>
<dbReference type="EC" id="2.-.-.-" evidence="2"/>
<dbReference type="EMBL" id="LK996017">
    <property type="protein sequence ID" value="CDX02537.1"/>
    <property type="molecule type" value="Genomic_DNA"/>
</dbReference>
<evidence type="ECO:0000259" key="1">
    <source>
        <dbReference type="PROSITE" id="PS51918"/>
    </source>
</evidence>
<keyword evidence="2" id="KW-0560">Oxidoreductase</keyword>
<evidence type="ECO:0000313" key="2">
    <source>
        <dbReference type="EMBL" id="CDX02537.1"/>
    </source>
</evidence>
<protein>
    <submittedName>
        <fullName evidence="3">Coproporphyrinogen III oxidase</fullName>
    </submittedName>
    <submittedName>
        <fullName evidence="2">Oxygen-independent coproporphyrinogen-III oxidase 2</fullName>
        <ecNumber evidence="2">1.3.98.3</ecNumber>
        <ecNumber evidence="2">2.-.-.-</ecNumber>
    </submittedName>
</protein>
<dbReference type="RefSeq" id="WP_011460348.1">
    <property type="nucleotide sequence ID" value="NZ_JAYFNZ010000017.1"/>
</dbReference>
<dbReference type="GO" id="GO:0051989">
    <property type="term" value="F:coproporphyrinogen dehydrogenase activity"/>
    <property type="evidence" value="ECO:0007669"/>
    <property type="project" value="UniProtKB-EC"/>
</dbReference>
<proteinExistence type="predicted"/>
<dbReference type="OrthoDB" id="9808022at2"/>
<dbReference type="InterPro" id="IPR006638">
    <property type="entry name" value="Elp3/MiaA/NifB-like_rSAM"/>
</dbReference>
<dbReference type="GO" id="GO:0051539">
    <property type="term" value="F:4 iron, 4 sulfur cluster binding"/>
    <property type="evidence" value="ECO:0007669"/>
    <property type="project" value="TreeGrafter"/>
</dbReference>
<reference evidence="2" key="1">
    <citation type="submission" date="2014-07" db="EMBL/GenBank/DDBJ databases">
        <authorList>
            <person name="Hornung V.Bastian."/>
        </authorList>
    </citation>
    <scope>NUCLEOTIDE SEQUENCE</scope>
    <source>
        <strain evidence="2">PCE-S</strain>
    </source>
</reference>
<dbReference type="SUPFAM" id="SSF102114">
    <property type="entry name" value="Radical SAM enzymes"/>
    <property type="match status" value="1"/>
</dbReference>
<dbReference type="PROSITE" id="PS51918">
    <property type="entry name" value="RADICAL_SAM"/>
    <property type="match status" value="1"/>
</dbReference>
<evidence type="ECO:0000313" key="3">
    <source>
        <dbReference type="EMBL" id="KTE89720.1"/>
    </source>
</evidence>
<dbReference type="InterPro" id="IPR058240">
    <property type="entry name" value="rSAM_sf"/>
</dbReference>
<keyword evidence="2" id="KW-0808">Transferase</keyword>
<dbReference type="NCBIfam" id="TIGR03994">
    <property type="entry name" value="rSAM_HemZ"/>
    <property type="match status" value="1"/>
</dbReference>
<dbReference type="GO" id="GO:0016740">
    <property type="term" value="F:transferase activity"/>
    <property type="evidence" value="ECO:0007669"/>
    <property type="project" value="UniProtKB-KW"/>
</dbReference>